<reference evidence="8" key="1">
    <citation type="journal article" date="2017" name="Plant J.">
        <title>The pomegranate (Punica granatum L.) genome and the genomics of punicalagin biosynthesis.</title>
        <authorList>
            <person name="Qin G."/>
            <person name="Xu C."/>
            <person name="Ming R."/>
            <person name="Tang H."/>
            <person name="Guyot R."/>
            <person name="Kramer E.M."/>
            <person name="Hu Y."/>
            <person name="Yi X."/>
            <person name="Qi Y."/>
            <person name="Xu X."/>
            <person name="Gao Z."/>
            <person name="Pan H."/>
            <person name="Jian J."/>
            <person name="Tian Y."/>
            <person name="Yue Z."/>
            <person name="Xu Y."/>
        </authorList>
    </citation>
    <scope>NUCLEOTIDE SEQUENCE [LARGE SCALE GENOMIC DNA]</scope>
    <source>
        <strain evidence="8">cv. Dabenzi</strain>
    </source>
</reference>
<dbReference type="InterPro" id="IPR027417">
    <property type="entry name" value="P-loop_NTPase"/>
</dbReference>
<dbReference type="PANTHER" id="PTHR33463">
    <property type="entry name" value="NB-ARC DOMAIN-CONTAINING PROTEIN-RELATED"/>
    <property type="match status" value="1"/>
</dbReference>
<dbReference type="Gene3D" id="1.10.8.430">
    <property type="entry name" value="Helical domain of apoptotic protease-activating factors"/>
    <property type="match status" value="1"/>
</dbReference>
<proteinExistence type="inferred from homology"/>
<name>A0A218XJY1_PUNGR</name>
<dbReference type="Gene3D" id="3.40.50.300">
    <property type="entry name" value="P-loop containing nucleotide triphosphate hydrolases"/>
    <property type="match status" value="1"/>
</dbReference>
<dbReference type="Pfam" id="PF13855">
    <property type="entry name" value="LRR_8"/>
    <property type="match status" value="1"/>
</dbReference>
<dbReference type="GO" id="GO:0043531">
    <property type="term" value="F:ADP binding"/>
    <property type="evidence" value="ECO:0007669"/>
    <property type="project" value="InterPro"/>
</dbReference>
<protein>
    <submittedName>
        <fullName evidence="7">Uncharacterized protein</fullName>
    </submittedName>
</protein>
<comment type="caution">
    <text evidence="7">The sequence shown here is derived from an EMBL/GenBank/DDBJ whole genome shotgun (WGS) entry which is preliminary data.</text>
</comment>
<dbReference type="Pfam" id="PF23247">
    <property type="entry name" value="LRR_RPS2"/>
    <property type="match status" value="2"/>
</dbReference>
<accession>A0A218XJY1</accession>
<evidence type="ECO:0000256" key="4">
    <source>
        <dbReference type="ARBA" id="ARBA00022840"/>
    </source>
</evidence>
<dbReference type="InterPro" id="IPR057135">
    <property type="entry name" value="At4g27190-like_LRR"/>
</dbReference>
<evidence type="ECO:0000259" key="6">
    <source>
        <dbReference type="Pfam" id="PF23247"/>
    </source>
</evidence>
<dbReference type="GO" id="GO:0005524">
    <property type="term" value="F:ATP binding"/>
    <property type="evidence" value="ECO:0007669"/>
    <property type="project" value="UniProtKB-KW"/>
</dbReference>
<evidence type="ECO:0000313" key="8">
    <source>
        <dbReference type="Proteomes" id="UP000197138"/>
    </source>
</evidence>
<evidence type="ECO:0000256" key="2">
    <source>
        <dbReference type="ARBA" id="ARBA00022741"/>
    </source>
</evidence>
<keyword evidence="3" id="KW-0611">Plant defense</keyword>
<evidence type="ECO:0000256" key="3">
    <source>
        <dbReference type="ARBA" id="ARBA00022821"/>
    </source>
</evidence>
<dbReference type="InterPro" id="IPR032675">
    <property type="entry name" value="LRR_dom_sf"/>
</dbReference>
<dbReference type="PANTHER" id="PTHR33463:SF198">
    <property type="entry name" value="RPP4C3"/>
    <property type="match status" value="1"/>
</dbReference>
<feature type="domain" description="Disease resistance protein At4g27190-like leucine-rich repeats" evidence="6">
    <location>
        <begin position="1142"/>
        <end position="1295"/>
    </location>
</feature>
<dbReference type="PRINTS" id="PR00364">
    <property type="entry name" value="DISEASERSIST"/>
</dbReference>
<feature type="domain" description="NB-ARC" evidence="5">
    <location>
        <begin position="163"/>
        <end position="329"/>
    </location>
</feature>
<dbReference type="GO" id="GO:0006952">
    <property type="term" value="P:defense response"/>
    <property type="evidence" value="ECO:0007669"/>
    <property type="project" value="UniProtKB-KW"/>
</dbReference>
<sequence>MATDFLLNLASGVIGYTVGPIARQVGYALLSESYVNDLQDKAHQIGDARQEIQHNIEEALTTEVGNWVERKVLRWSERAAELKGEAEELIERKKKAAGCCGCVANPMTRYKLGRKANRTSLAIRDHLAPEASSFGRITYRPSHQEGIATASSSQSIVPLQSRDSMLEDIMQALADDTVSRIGVYGMGGVGKTTLLSQVEKQARASKEYVEVVTALVSQNPELKKIQGKIHATFERVRIKAEQENDKKNDKEREPKMMRVVIILDDLWKKLDLEEIGIKEMKDDIKVKLVMTSRYRHVLADEMHCRHVFHLEKLKNEEALILFANTAGDKLSDPLLKHTAEELAKKCEGLPLLIDALAKVLQNSNSPKDWEDALEQLKKSDSVHKSLELSFRHLVDSQVKLLYIISGVDVREGISDEALLRYGVGLGLLAGSTHTMEAARGRMRELLDGLRATSLLLDCGDNCVKVHDVVREAVISIAARDQYALVLRDKKDLEESDVKLCESKEIFLPYPDIRELPCIWECSELEILVLFTREDRLLQVPYLFFTIMPKLKVLHFARACFKPLPSSIRHLKNLQTLSLEYCDLEDVRFVRELKNLQVLSFMGSNITQLPKEVGELAALRSLDLSHCSRLEVIEPGSLEGLVQLEELYLEKSFVQWNLKVDEQQSNASISELNKIYRLSNLDVLVPDVDMLREELQFFWKLDKYRVLIGDKWKWSEIRKGRRTLKVTLKGNGFLSEEWFQLTLQRTEDLHLHGSDGTKRSIHGLCREGFKELKHLRVERSPSTHYLVRSTECAAESAFIVLESLFLENLSNLENICHGLPAKDGEALATGGIVFPCLTNLELDDLPELCSFYHKRHTSCKESHEESGRKDEDSLQHQIQPSLFWVEQVSFPSLAELAISSIGKSKMIWHGQVAPDAFSKLTEINVERCNKLEHVFKSDMLQSFVNLEKLRITDCSSLSVIYDLQGLVVNPGVENAATTAHLKELELNGLRELKHIWNGDPTGIVSFQNLSTVNVTECGRLAYLFPASLAESLLKLEKLTIGASSQLEVVVADDEVDKASDDWKLVFPQLEDLTLEELKELKSFHSGRRISQFPLLKKLTVEGVGDLVELLASDFGSFSVPSEKGSPVLQHPLFLVDKVSFPRLEELSIKGMKNLGTIWRGQITEGYCFSKLKEITVKGCDALVTIFPPNTVRALWKLEKLHVISCPSLRVIYHMQGLTQDRVEYSDHVVVGALLKELLLRDLPKLEHIWNIADPGRILSFHNLDSVEVEKCESLKYVFPPSVAKALYNLNVLSIKNNWGLVEIVAAAVEKAEIAAGTSEFVFPRATSLKLSGLLRLSSFCQRRHISKWPSLEKLDIESCDRIQNLFCHMDFFQDAVGNSNDVGSPPQQTLFFVDKV</sequence>
<dbReference type="SUPFAM" id="SSF52058">
    <property type="entry name" value="L domain-like"/>
    <property type="match status" value="1"/>
</dbReference>
<gene>
    <name evidence="7" type="ORF">CDL15_Pgr019129</name>
</gene>
<dbReference type="InterPro" id="IPR050905">
    <property type="entry name" value="Plant_NBS-LRR"/>
</dbReference>
<dbReference type="InterPro" id="IPR042197">
    <property type="entry name" value="Apaf_helical"/>
</dbReference>
<dbReference type="InterPro" id="IPR001611">
    <property type="entry name" value="Leu-rich_rpt"/>
</dbReference>
<dbReference type="Gene3D" id="3.80.10.10">
    <property type="entry name" value="Ribonuclease Inhibitor"/>
    <property type="match status" value="5"/>
</dbReference>
<evidence type="ECO:0000313" key="7">
    <source>
        <dbReference type="EMBL" id="OWM85505.1"/>
    </source>
</evidence>
<evidence type="ECO:0000256" key="1">
    <source>
        <dbReference type="ARBA" id="ARBA00008894"/>
    </source>
</evidence>
<dbReference type="SUPFAM" id="SSF52047">
    <property type="entry name" value="RNI-like"/>
    <property type="match status" value="1"/>
</dbReference>
<keyword evidence="2" id="KW-0547">Nucleotide-binding</keyword>
<dbReference type="Pfam" id="PF00931">
    <property type="entry name" value="NB-ARC"/>
    <property type="match status" value="1"/>
</dbReference>
<comment type="similarity">
    <text evidence="1">Belongs to the disease resistance NB-LRR family.</text>
</comment>
<dbReference type="Proteomes" id="UP000197138">
    <property type="component" value="Unassembled WGS sequence"/>
</dbReference>
<dbReference type="EMBL" id="MTKT01001276">
    <property type="protein sequence ID" value="OWM85505.1"/>
    <property type="molecule type" value="Genomic_DNA"/>
</dbReference>
<dbReference type="SUPFAM" id="SSF52540">
    <property type="entry name" value="P-loop containing nucleoside triphosphate hydrolases"/>
    <property type="match status" value="1"/>
</dbReference>
<evidence type="ECO:0000259" key="5">
    <source>
        <dbReference type="Pfam" id="PF00931"/>
    </source>
</evidence>
<feature type="domain" description="Disease resistance protein At4g27190-like leucine-rich repeats" evidence="6">
    <location>
        <begin position="894"/>
        <end position="1039"/>
    </location>
</feature>
<keyword evidence="4" id="KW-0067">ATP-binding</keyword>
<dbReference type="InterPro" id="IPR002182">
    <property type="entry name" value="NB-ARC"/>
</dbReference>
<organism evidence="7 8">
    <name type="scientific">Punica granatum</name>
    <name type="common">Pomegranate</name>
    <dbReference type="NCBI Taxonomy" id="22663"/>
    <lineage>
        <taxon>Eukaryota</taxon>
        <taxon>Viridiplantae</taxon>
        <taxon>Streptophyta</taxon>
        <taxon>Embryophyta</taxon>
        <taxon>Tracheophyta</taxon>
        <taxon>Spermatophyta</taxon>
        <taxon>Magnoliopsida</taxon>
        <taxon>eudicotyledons</taxon>
        <taxon>Gunneridae</taxon>
        <taxon>Pentapetalae</taxon>
        <taxon>rosids</taxon>
        <taxon>malvids</taxon>
        <taxon>Myrtales</taxon>
        <taxon>Lythraceae</taxon>
        <taxon>Punica</taxon>
    </lineage>
</organism>